<dbReference type="GeneID" id="31363988"/>
<dbReference type="InterPro" id="IPR051251">
    <property type="entry name" value="STK_FNIP-Repeat"/>
</dbReference>
<dbReference type="InterPro" id="IPR008615">
    <property type="entry name" value="FNIP"/>
</dbReference>
<dbReference type="Proteomes" id="UP000001396">
    <property type="component" value="Unassembled WGS sequence"/>
</dbReference>
<dbReference type="InParanoid" id="D3BID9"/>
<protein>
    <submittedName>
        <fullName evidence="1">Uncharacterized protein</fullName>
    </submittedName>
</protein>
<proteinExistence type="predicted"/>
<dbReference type="EMBL" id="ADBJ01000037">
    <property type="protein sequence ID" value="EFA79039.1"/>
    <property type="molecule type" value="Genomic_DNA"/>
</dbReference>
<keyword evidence="2" id="KW-1185">Reference proteome</keyword>
<sequence>MDMDVPLLVGYLPPKLEKLKFEWKSFFNEPILAGVLPITLKKLKFGERFNQLLSCITIIINIFRVWNRLHSNTSSWITSSNLRALVHYGKSMISDGVLPSSLCTLRVSPLSWIPFIKSLNNLTTLILIKTDDLESTLDLADLPGPLTNLDININMISMRYSKIGHNIISKDYVTINFIDSEFPNTVEEIVIEDCFGSDKFSSKLIPNSVKSMTIPSNMIENVFDQPKSVTNFCFINYNYIVDLNVRKIYDNHYLIFGQSQDKFNAAIVSRILSHSIYK</sequence>
<dbReference type="RefSeq" id="XP_020431162.1">
    <property type="nucleotide sequence ID" value="XM_020579323.1"/>
</dbReference>
<name>D3BID9_HETP5</name>
<dbReference type="AlphaFoldDB" id="D3BID9"/>
<organism evidence="1 2">
    <name type="scientific">Heterostelium pallidum (strain ATCC 26659 / Pp 5 / PN500)</name>
    <name type="common">Cellular slime mold</name>
    <name type="synonym">Polysphondylium pallidum</name>
    <dbReference type="NCBI Taxonomy" id="670386"/>
    <lineage>
        <taxon>Eukaryota</taxon>
        <taxon>Amoebozoa</taxon>
        <taxon>Evosea</taxon>
        <taxon>Eumycetozoa</taxon>
        <taxon>Dictyostelia</taxon>
        <taxon>Acytosteliales</taxon>
        <taxon>Acytosteliaceae</taxon>
        <taxon>Heterostelium</taxon>
    </lineage>
</organism>
<accession>D3BID9</accession>
<reference evidence="1 2" key="1">
    <citation type="journal article" date="2011" name="Genome Res.">
        <title>Phylogeny-wide analysis of social amoeba genomes highlights ancient origins for complex intercellular communication.</title>
        <authorList>
            <person name="Heidel A.J."/>
            <person name="Lawal H.M."/>
            <person name="Felder M."/>
            <person name="Schilde C."/>
            <person name="Helps N.R."/>
            <person name="Tunggal B."/>
            <person name="Rivero F."/>
            <person name="John U."/>
            <person name="Schleicher M."/>
            <person name="Eichinger L."/>
            <person name="Platzer M."/>
            <person name="Noegel A.A."/>
            <person name="Schaap P."/>
            <person name="Gloeckner G."/>
        </authorList>
    </citation>
    <scope>NUCLEOTIDE SEQUENCE [LARGE SCALE GENOMIC DNA]</scope>
    <source>
        <strain evidence="2">ATCC 26659 / Pp 5 / PN500</strain>
    </source>
</reference>
<dbReference type="Pfam" id="PF05725">
    <property type="entry name" value="FNIP"/>
    <property type="match status" value="1"/>
</dbReference>
<evidence type="ECO:0000313" key="2">
    <source>
        <dbReference type="Proteomes" id="UP000001396"/>
    </source>
</evidence>
<dbReference type="PANTHER" id="PTHR32134">
    <property type="entry name" value="FNIP REPEAT-CONTAINING PROTEIN"/>
    <property type="match status" value="1"/>
</dbReference>
<evidence type="ECO:0000313" key="1">
    <source>
        <dbReference type="EMBL" id="EFA79039.1"/>
    </source>
</evidence>
<comment type="caution">
    <text evidence="1">The sequence shown here is derived from an EMBL/GenBank/DDBJ whole genome shotgun (WGS) entry which is preliminary data.</text>
</comment>
<gene>
    <name evidence="1" type="ORF">PPL_08509</name>
</gene>
<dbReference type="PANTHER" id="PTHR32134:SF169">
    <property type="entry name" value="FNIP REPEAT-CONTAINING PROTEIN-RELATED"/>
    <property type="match status" value="1"/>
</dbReference>